<accession>A0A0K1PED4</accession>
<sequence>MTTRLTVVIAALSILVAITGNVYPGGLLGHLIFRPSSVLAGELWQVVTYALVVPLPSGGAIFSFLISLWFLYSIGSQVEAVLGPRRFLGFYLGASALGALATIPFAYLFGFASAPYTGLWVALGALTILFAHHFARQPVYLMFVLPVQGRQLTLVAFGILALFAIVDGPARMLPAFFSMVAALAFANGLFRPRRAWLRFRAWRIERELKRRTRRFSVIEGEKKGDDRTNVARPKRSDDGSGPWLH</sequence>
<proteinExistence type="predicted"/>
<evidence type="ECO:0000256" key="4">
    <source>
        <dbReference type="ARBA" id="ARBA00023136"/>
    </source>
</evidence>
<evidence type="ECO:0000313" key="7">
    <source>
        <dbReference type="EMBL" id="AKU91489.1"/>
    </source>
</evidence>
<gene>
    <name evidence="7" type="ORF">AKJ08_1876</name>
</gene>
<organism evidence="7 8">
    <name type="scientific">Vulgatibacter incomptus</name>
    <dbReference type="NCBI Taxonomy" id="1391653"/>
    <lineage>
        <taxon>Bacteria</taxon>
        <taxon>Pseudomonadati</taxon>
        <taxon>Myxococcota</taxon>
        <taxon>Myxococcia</taxon>
        <taxon>Myxococcales</taxon>
        <taxon>Cystobacterineae</taxon>
        <taxon>Vulgatibacteraceae</taxon>
        <taxon>Vulgatibacter</taxon>
    </lineage>
</organism>
<evidence type="ECO:0000256" key="1">
    <source>
        <dbReference type="ARBA" id="ARBA00004141"/>
    </source>
</evidence>
<comment type="subcellular location">
    <subcellularLocation>
        <location evidence="1">Membrane</location>
        <topology evidence="1">Multi-pass membrane protein</topology>
    </subcellularLocation>
</comment>
<feature type="transmembrane region" description="Helical" evidence="6">
    <location>
        <begin position="116"/>
        <end position="135"/>
    </location>
</feature>
<dbReference type="GO" id="GO:0016020">
    <property type="term" value="C:membrane"/>
    <property type="evidence" value="ECO:0007669"/>
    <property type="project" value="UniProtKB-SubCell"/>
</dbReference>
<feature type="region of interest" description="Disordered" evidence="5">
    <location>
        <begin position="222"/>
        <end position="245"/>
    </location>
</feature>
<dbReference type="EMBL" id="CP012332">
    <property type="protein sequence ID" value="AKU91489.1"/>
    <property type="molecule type" value="Genomic_DNA"/>
</dbReference>
<dbReference type="STRING" id="1391653.AKJ08_1876"/>
<keyword evidence="8" id="KW-1185">Reference proteome</keyword>
<dbReference type="SUPFAM" id="SSF144091">
    <property type="entry name" value="Rhomboid-like"/>
    <property type="match status" value="1"/>
</dbReference>
<reference evidence="7 8" key="1">
    <citation type="submission" date="2015-08" db="EMBL/GenBank/DDBJ databases">
        <authorList>
            <person name="Babu N.S."/>
            <person name="Beckwith C.J."/>
            <person name="Beseler K.G."/>
            <person name="Brison A."/>
            <person name="Carone J.V."/>
            <person name="Caskin T.P."/>
            <person name="Diamond M."/>
            <person name="Durham M.E."/>
            <person name="Foxe J.M."/>
            <person name="Go M."/>
            <person name="Henderson B.A."/>
            <person name="Jones I.B."/>
            <person name="McGettigan J.A."/>
            <person name="Micheletti S.J."/>
            <person name="Nasrallah M.E."/>
            <person name="Ortiz D."/>
            <person name="Piller C.R."/>
            <person name="Privatt S.R."/>
            <person name="Schneider S.L."/>
            <person name="Sharp S."/>
            <person name="Smith T.C."/>
            <person name="Stanton J.D."/>
            <person name="Ullery H.E."/>
            <person name="Wilson R.J."/>
            <person name="Serrano M.G."/>
            <person name="Buck G."/>
            <person name="Lee V."/>
            <person name="Wang Y."/>
            <person name="Carvalho R."/>
            <person name="Voegtly L."/>
            <person name="Shi R."/>
            <person name="Duckworth R."/>
            <person name="Johnson A."/>
            <person name="Loviza R."/>
            <person name="Walstead R."/>
            <person name="Shah Z."/>
            <person name="Kiflezghi M."/>
            <person name="Wade K."/>
            <person name="Ball S.L."/>
            <person name="Bradley K.W."/>
            <person name="Asai D.J."/>
            <person name="Bowman C.A."/>
            <person name="Russell D.A."/>
            <person name="Pope W.H."/>
            <person name="Jacobs-Sera D."/>
            <person name="Hendrix R.W."/>
            <person name="Hatfull G.F."/>
        </authorList>
    </citation>
    <scope>NUCLEOTIDE SEQUENCE [LARGE SCALE GENOMIC DNA]</scope>
    <source>
        <strain evidence="7 8">DSM 27710</strain>
    </source>
</reference>
<evidence type="ECO:0000256" key="2">
    <source>
        <dbReference type="ARBA" id="ARBA00022692"/>
    </source>
</evidence>
<dbReference type="Gene3D" id="1.20.1540.10">
    <property type="entry name" value="Rhomboid-like"/>
    <property type="match status" value="1"/>
</dbReference>
<keyword evidence="3 6" id="KW-1133">Transmembrane helix</keyword>
<dbReference type="KEGG" id="vin:AKJ08_1876"/>
<protein>
    <submittedName>
        <fullName evidence="7">Integral membrane protein</fullName>
    </submittedName>
</protein>
<keyword evidence="2 6" id="KW-0812">Transmembrane</keyword>
<evidence type="ECO:0000256" key="5">
    <source>
        <dbReference type="SAM" id="MobiDB-lite"/>
    </source>
</evidence>
<feature type="transmembrane region" description="Helical" evidence="6">
    <location>
        <begin position="87"/>
        <end position="110"/>
    </location>
</feature>
<evidence type="ECO:0000256" key="3">
    <source>
        <dbReference type="ARBA" id="ARBA00022989"/>
    </source>
</evidence>
<dbReference type="InterPro" id="IPR035952">
    <property type="entry name" value="Rhomboid-like_sf"/>
</dbReference>
<evidence type="ECO:0000256" key="6">
    <source>
        <dbReference type="SAM" id="Phobius"/>
    </source>
</evidence>
<dbReference type="Proteomes" id="UP000055590">
    <property type="component" value="Chromosome"/>
</dbReference>
<dbReference type="AlphaFoldDB" id="A0A0K1PED4"/>
<keyword evidence="4 6" id="KW-0472">Membrane</keyword>
<name>A0A0K1PED4_9BACT</name>
<feature type="compositionally biased region" description="Basic and acidic residues" evidence="5">
    <location>
        <begin position="222"/>
        <end position="238"/>
    </location>
</feature>
<feature type="transmembrane region" description="Helical" evidence="6">
    <location>
        <begin position="147"/>
        <end position="166"/>
    </location>
</feature>
<feature type="transmembrane region" description="Helical" evidence="6">
    <location>
        <begin position="172"/>
        <end position="190"/>
    </location>
</feature>
<feature type="transmembrane region" description="Helical" evidence="6">
    <location>
        <begin position="48"/>
        <end position="75"/>
    </location>
</feature>
<evidence type="ECO:0000313" key="8">
    <source>
        <dbReference type="Proteomes" id="UP000055590"/>
    </source>
</evidence>